<dbReference type="EMBL" id="BNDV01000013">
    <property type="protein sequence ID" value="GHI16188.1"/>
    <property type="molecule type" value="Genomic_DNA"/>
</dbReference>
<feature type="compositionally biased region" description="Low complexity" evidence="1">
    <location>
        <begin position="48"/>
        <end position="59"/>
    </location>
</feature>
<evidence type="ECO:0000313" key="5">
    <source>
        <dbReference type="Proteomes" id="UP000660554"/>
    </source>
</evidence>
<gene>
    <name evidence="2" type="ORF">Scinn_44180</name>
    <name evidence="3" type="ORF">Scinn_44250</name>
    <name evidence="4" type="ORF">Scinn_56510</name>
</gene>
<name>A0ABQ3NQ98_STRVG</name>
<comment type="caution">
    <text evidence="3">The sequence shown here is derived from an EMBL/GenBank/DDBJ whole genome shotgun (WGS) entry which is preliminary data.</text>
</comment>
<keyword evidence="5" id="KW-1185">Reference proteome</keyword>
<evidence type="ECO:0000313" key="2">
    <source>
        <dbReference type="EMBL" id="GHI14955.1"/>
    </source>
</evidence>
<proteinExistence type="predicted"/>
<reference evidence="5" key="1">
    <citation type="submission" date="2020-09" db="EMBL/GenBank/DDBJ databases">
        <title>Whole genome shotgun sequence of Streptomyces cinnamonensis NBRC 15873.</title>
        <authorList>
            <person name="Komaki H."/>
            <person name="Tamura T."/>
        </authorList>
    </citation>
    <scope>NUCLEOTIDE SEQUENCE [LARGE SCALE GENOMIC DNA]</scope>
    <source>
        <strain evidence="2 5">NBRC 15873</strain>
    </source>
</reference>
<protein>
    <submittedName>
        <fullName evidence="3">Uncharacterized protein</fullName>
    </submittedName>
</protein>
<sequence length="100" mass="10037">MAASAVRGGAGRMRDLLRAVAAAVPLDPFSAPGPVALMGRTAGSCEAGSGVRPSRGPSGAACPDRGRECPTPVPAPPVRPWGVLLQGHDTPTLLNMLNNG</sequence>
<evidence type="ECO:0000313" key="4">
    <source>
        <dbReference type="EMBL" id="GHI16188.1"/>
    </source>
</evidence>
<dbReference type="EMBL" id="BNDV01000008">
    <property type="protein sequence ID" value="GHI14962.1"/>
    <property type="molecule type" value="Genomic_DNA"/>
</dbReference>
<feature type="region of interest" description="Disordered" evidence="1">
    <location>
        <begin position="46"/>
        <end position="84"/>
    </location>
</feature>
<accession>A0ABQ3NQ98</accession>
<dbReference type="Proteomes" id="UP000660554">
    <property type="component" value="Unassembled WGS sequence"/>
</dbReference>
<evidence type="ECO:0000313" key="3">
    <source>
        <dbReference type="EMBL" id="GHI14962.1"/>
    </source>
</evidence>
<dbReference type="EMBL" id="BNDV01000008">
    <property type="protein sequence ID" value="GHI14955.1"/>
    <property type="molecule type" value="Genomic_DNA"/>
</dbReference>
<evidence type="ECO:0000256" key="1">
    <source>
        <dbReference type="SAM" id="MobiDB-lite"/>
    </source>
</evidence>
<organism evidence="3 5">
    <name type="scientific">Streptomyces virginiae</name>
    <name type="common">Streptomyces cinnamonensis</name>
    <dbReference type="NCBI Taxonomy" id="1961"/>
    <lineage>
        <taxon>Bacteria</taxon>
        <taxon>Bacillati</taxon>
        <taxon>Actinomycetota</taxon>
        <taxon>Actinomycetes</taxon>
        <taxon>Kitasatosporales</taxon>
        <taxon>Streptomycetaceae</taxon>
        <taxon>Streptomyces</taxon>
    </lineage>
</organism>
<reference evidence="3" key="2">
    <citation type="submission" date="2024-05" db="EMBL/GenBank/DDBJ databases">
        <title>Whole genome shotgun sequence of Streptomyces cinnamonensis NBRC 15873.</title>
        <authorList>
            <person name="Komaki H."/>
            <person name="Tamura T."/>
        </authorList>
    </citation>
    <scope>NUCLEOTIDE SEQUENCE</scope>
    <source>
        <strain evidence="3 5">NBRC 15873</strain>
    </source>
</reference>